<dbReference type="RefSeq" id="WP_238221991.1">
    <property type="nucleotide sequence ID" value="NZ_BAAADH010000020.1"/>
</dbReference>
<comment type="caution">
    <text evidence="1">The sequence shown here is derived from an EMBL/GenBank/DDBJ whole genome shotgun (WGS) entry which is preliminary data.</text>
</comment>
<evidence type="ECO:0000313" key="2">
    <source>
        <dbReference type="Proteomes" id="UP001055039"/>
    </source>
</evidence>
<protein>
    <submittedName>
        <fullName evidence="1">Uncharacterized protein</fullName>
    </submittedName>
</protein>
<proteinExistence type="predicted"/>
<dbReference type="Proteomes" id="UP001055039">
    <property type="component" value="Unassembled WGS sequence"/>
</dbReference>
<dbReference type="EMBL" id="BPRC01000001">
    <property type="protein sequence ID" value="GJE63206.1"/>
    <property type="molecule type" value="Genomic_DNA"/>
</dbReference>
<gene>
    <name evidence="1" type="ORF">LNAOJCKE_0400</name>
</gene>
<evidence type="ECO:0000313" key="1">
    <source>
        <dbReference type="EMBL" id="GJE63206.1"/>
    </source>
</evidence>
<accession>A0ABQ4U7B4</accession>
<keyword evidence="2" id="KW-1185">Reference proteome</keyword>
<organism evidence="1 2">
    <name type="scientific">Methylorubrum aminovorans</name>
    <dbReference type="NCBI Taxonomy" id="269069"/>
    <lineage>
        <taxon>Bacteria</taxon>
        <taxon>Pseudomonadati</taxon>
        <taxon>Pseudomonadota</taxon>
        <taxon>Alphaproteobacteria</taxon>
        <taxon>Hyphomicrobiales</taxon>
        <taxon>Methylobacteriaceae</taxon>
        <taxon>Methylorubrum</taxon>
    </lineage>
</organism>
<reference evidence="1" key="1">
    <citation type="journal article" date="2021" name="Front. Microbiol.">
        <title>Comprehensive Comparative Genomics and Phenotyping of Methylobacterium Species.</title>
        <authorList>
            <person name="Alessa O."/>
            <person name="Ogura Y."/>
            <person name="Fujitani Y."/>
            <person name="Takami H."/>
            <person name="Hayashi T."/>
            <person name="Sahin N."/>
            <person name="Tani A."/>
        </authorList>
    </citation>
    <scope>NUCLEOTIDE SEQUENCE</scope>
    <source>
        <strain evidence="1">NBRC 15686</strain>
    </source>
</reference>
<reference evidence="1" key="2">
    <citation type="submission" date="2021-08" db="EMBL/GenBank/DDBJ databases">
        <authorList>
            <person name="Tani A."/>
            <person name="Ola A."/>
            <person name="Ogura Y."/>
            <person name="Katsura K."/>
            <person name="Hayashi T."/>
        </authorList>
    </citation>
    <scope>NUCLEOTIDE SEQUENCE</scope>
    <source>
        <strain evidence="1">NBRC 15686</strain>
    </source>
</reference>
<name>A0ABQ4U7B4_9HYPH</name>
<sequence>MNQDEFVEMYPEGAMPRIRRWQKAERDMWAVKNALGMPQDASLIEVLTLIASLIEIAAMYEGLCE</sequence>